<reference evidence="2 3" key="1">
    <citation type="submission" date="2014-03" db="EMBL/GenBank/DDBJ databases">
        <title>Bradyrhizobium valentinum sp. nov., isolated from effective nodules of Lupinus mariae-josephae, a lupine endemic of basic-lime soils in Eastern Spain.</title>
        <authorList>
            <person name="Duran D."/>
            <person name="Rey L."/>
            <person name="Navarro A."/>
            <person name="Busquets A."/>
            <person name="Imperial J."/>
            <person name="Ruiz-Argueso T."/>
        </authorList>
    </citation>
    <scope>NUCLEOTIDE SEQUENCE [LARGE SCALE GENOMIC DNA]</scope>
    <source>
        <strain evidence="2 3">PAC68</strain>
    </source>
</reference>
<sequence>MSVWTRHQIFEKNSIILIEGILAVIAIGGLVEITPLFYLKSRIEVVDGVRPYTPLELCRKSSAATGPNPAPLPREGRWAAATEWVVRLGFALPRDDTVAGPASAMEAGCPLHADRSHI</sequence>
<dbReference type="Proteomes" id="UP000050863">
    <property type="component" value="Unassembled WGS sequence"/>
</dbReference>
<proteinExistence type="predicted"/>
<evidence type="ECO:0000313" key="3">
    <source>
        <dbReference type="Proteomes" id="UP000050863"/>
    </source>
</evidence>
<gene>
    <name evidence="2" type="ORF">CQ12_18775</name>
</gene>
<organism evidence="2 3">
    <name type="scientific">Bradyrhizobium jicamae</name>
    <dbReference type="NCBI Taxonomy" id="280332"/>
    <lineage>
        <taxon>Bacteria</taxon>
        <taxon>Pseudomonadati</taxon>
        <taxon>Pseudomonadota</taxon>
        <taxon>Alphaproteobacteria</taxon>
        <taxon>Hyphomicrobiales</taxon>
        <taxon>Nitrobacteraceae</taxon>
        <taxon>Bradyrhizobium</taxon>
    </lineage>
</organism>
<dbReference type="AlphaFoldDB" id="A0A0R3LBL2"/>
<keyword evidence="1" id="KW-0812">Transmembrane</keyword>
<dbReference type="Gene3D" id="6.10.250.2250">
    <property type="match status" value="1"/>
</dbReference>
<evidence type="ECO:0000313" key="2">
    <source>
        <dbReference type="EMBL" id="KRR02262.1"/>
    </source>
</evidence>
<feature type="transmembrane region" description="Helical" evidence="1">
    <location>
        <begin position="15"/>
        <end position="39"/>
    </location>
</feature>
<dbReference type="STRING" id="280332.CQ12_18775"/>
<dbReference type="InterPro" id="IPR003468">
    <property type="entry name" value="Cyt_c_oxidase_monohaem-su/FixO"/>
</dbReference>
<keyword evidence="1" id="KW-0472">Membrane</keyword>
<dbReference type="EMBL" id="LLXZ01000159">
    <property type="protein sequence ID" value="KRR02262.1"/>
    <property type="molecule type" value="Genomic_DNA"/>
</dbReference>
<keyword evidence="3" id="KW-1185">Reference proteome</keyword>
<accession>A0A0R3LBL2</accession>
<keyword evidence="1" id="KW-1133">Transmembrane helix</keyword>
<evidence type="ECO:0000256" key="1">
    <source>
        <dbReference type="SAM" id="Phobius"/>
    </source>
</evidence>
<dbReference type="Pfam" id="PF02433">
    <property type="entry name" value="FixO"/>
    <property type="match status" value="1"/>
</dbReference>
<name>A0A0R3LBL2_9BRAD</name>
<comment type="caution">
    <text evidence="2">The sequence shown here is derived from an EMBL/GenBank/DDBJ whole genome shotgun (WGS) entry which is preliminary data.</text>
</comment>
<protein>
    <submittedName>
        <fullName evidence="2">Uncharacterized protein</fullName>
    </submittedName>
</protein>